<dbReference type="KEGG" id="gob:Gobs_2534"/>
<evidence type="ECO:0000313" key="2">
    <source>
        <dbReference type="EMBL" id="ADB75199.1"/>
    </source>
</evidence>
<dbReference type="Proteomes" id="UP000001382">
    <property type="component" value="Chromosome"/>
</dbReference>
<name>D2S5B9_GEOOG</name>
<dbReference type="HOGENOM" id="CLU_2193195_0_0_11"/>
<dbReference type="OrthoDB" id="3692108at2"/>
<dbReference type="EMBL" id="CP001867">
    <property type="protein sequence ID" value="ADB75199.1"/>
    <property type="molecule type" value="Genomic_DNA"/>
</dbReference>
<evidence type="ECO:0000313" key="3">
    <source>
        <dbReference type="Proteomes" id="UP000001382"/>
    </source>
</evidence>
<gene>
    <name evidence="2" type="ordered locus">Gobs_2534</name>
</gene>
<organism evidence="2 3">
    <name type="scientific">Geodermatophilus obscurus (strain ATCC 25078 / DSM 43160 / JCM 3152 / CCUG 61914 / KCC A-0152 / KCTC 9177 / NBRC 13315 / NRRL B-3577 / G-20)</name>
    <dbReference type="NCBI Taxonomy" id="526225"/>
    <lineage>
        <taxon>Bacteria</taxon>
        <taxon>Bacillati</taxon>
        <taxon>Actinomycetota</taxon>
        <taxon>Actinomycetes</taxon>
        <taxon>Geodermatophilales</taxon>
        <taxon>Geodermatophilaceae</taxon>
        <taxon>Geodermatophilus</taxon>
    </lineage>
</organism>
<dbReference type="AlphaFoldDB" id="D2S5B9"/>
<reference evidence="3" key="2">
    <citation type="submission" date="2010-01" db="EMBL/GenBank/DDBJ databases">
        <title>The complete genome of Geodermatophilus obscurus DSM 43160.</title>
        <authorList>
            <consortium name="US DOE Joint Genome Institute (JGI-PGF)"/>
            <person name="Lucas S."/>
            <person name="Copeland A."/>
            <person name="Lapidus A."/>
            <person name="Glavina del Rio T."/>
            <person name="Dalin E."/>
            <person name="Tice H."/>
            <person name="Bruce D."/>
            <person name="Goodwin L."/>
            <person name="Pitluck S."/>
            <person name="Kyrpides N."/>
            <person name="Mavromatis K."/>
            <person name="Ivanova N."/>
            <person name="Munk A.C."/>
            <person name="Brettin T."/>
            <person name="Detter J.C."/>
            <person name="Han C."/>
            <person name="Larimer F."/>
            <person name="Land M."/>
            <person name="Hauser L."/>
            <person name="Markowitz V."/>
            <person name="Cheng J.-F."/>
            <person name="Hugenholtz P."/>
            <person name="Woyke T."/>
            <person name="Wu D."/>
            <person name="Jando M."/>
            <person name="Schneider S."/>
            <person name="Klenk H.-P."/>
            <person name="Eisen J.A."/>
        </authorList>
    </citation>
    <scope>NUCLEOTIDE SEQUENCE [LARGE SCALE GENOMIC DNA]</scope>
    <source>
        <strain evidence="3">ATCC 25078 / DSM 43160 / JCM 3152 / KCC A-0152 / KCTC 9177 / NBRC 13315 / NRRL B-3577 / G-20</strain>
    </source>
</reference>
<sequence length="108" mass="11252">MTAQGLGQGELTVELGTGFADTEVTVLMDGAEVWHQRGVTTNYSIGLADIVRIPLAVAHASTVEVRVSGAGRRTRSVTSRASDASRLRCDLDPAGNMSIGPAPGEPVF</sequence>
<evidence type="ECO:0000256" key="1">
    <source>
        <dbReference type="SAM" id="MobiDB-lite"/>
    </source>
</evidence>
<feature type="region of interest" description="Disordered" evidence="1">
    <location>
        <begin position="68"/>
        <end position="108"/>
    </location>
</feature>
<reference evidence="2 3" key="1">
    <citation type="journal article" date="2010" name="Stand. Genomic Sci.">
        <title>Complete genome sequence of Geodermatophilus obscurus type strain (G-20).</title>
        <authorList>
            <person name="Ivanova N."/>
            <person name="Sikorski J."/>
            <person name="Jando M."/>
            <person name="Munk C."/>
            <person name="Lapidus A."/>
            <person name="Glavina Del Rio T."/>
            <person name="Copeland A."/>
            <person name="Tice H."/>
            <person name="Cheng J.-F."/>
            <person name="Lucas S."/>
            <person name="Chen F."/>
            <person name="Nolan M."/>
            <person name="Bruce D."/>
            <person name="Goodwin L."/>
            <person name="Pitluck S."/>
            <person name="Mavromatis K."/>
            <person name="Mikhailova N."/>
            <person name="Pati A."/>
            <person name="Chen A."/>
            <person name="Palaniappan K."/>
            <person name="Land M."/>
            <person name="Hauser L."/>
            <person name="Chang Y.-J."/>
            <person name="Jeffries C.D."/>
            <person name="Meincke L."/>
            <person name="Brettin T."/>
            <person name="Detter J.C."/>
            <person name="Detter J.C."/>
            <person name="Rohde M."/>
            <person name="Goeker M."/>
            <person name="Bristow J."/>
            <person name="Eisen J.A."/>
            <person name="Markowitz V."/>
            <person name="Hugenholtz P."/>
            <person name="Kyrpides N.C."/>
            <person name="Klenk H.-P."/>
        </authorList>
    </citation>
    <scope>NUCLEOTIDE SEQUENCE [LARGE SCALE GENOMIC DNA]</scope>
    <source>
        <strain evidence="3">ATCC 25078 / DSM 43160 / JCM 3152 / KCC A-0152 / KCTC 9177 / NBRC 13315 / NRRL B-3577 / G-20</strain>
    </source>
</reference>
<keyword evidence="3" id="KW-1185">Reference proteome</keyword>
<protein>
    <submittedName>
        <fullName evidence="2">Uncharacterized protein</fullName>
    </submittedName>
</protein>
<proteinExistence type="predicted"/>
<accession>D2S5B9</accession>